<dbReference type="SUPFAM" id="SSF51735">
    <property type="entry name" value="NAD(P)-binding Rossmann-fold domains"/>
    <property type="match status" value="1"/>
</dbReference>
<dbReference type="InterPro" id="IPR016040">
    <property type="entry name" value="NAD(P)-bd_dom"/>
</dbReference>
<dbReference type="PANTHER" id="PTHR48079:SF6">
    <property type="entry name" value="NAD(P)-BINDING DOMAIN-CONTAINING PROTEIN-RELATED"/>
    <property type="match status" value="1"/>
</dbReference>
<dbReference type="Pfam" id="PF13460">
    <property type="entry name" value="NAD_binding_10"/>
    <property type="match status" value="1"/>
</dbReference>
<dbReference type="GO" id="GO:0004029">
    <property type="term" value="F:aldehyde dehydrogenase (NAD+) activity"/>
    <property type="evidence" value="ECO:0007669"/>
    <property type="project" value="TreeGrafter"/>
</dbReference>
<evidence type="ECO:0000259" key="1">
    <source>
        <dbReference type="Pfam" id="PF13460"/>
    </source>
</evidence>
<dbReference type="RefSeq" id="WP_074976304.1">
    <property type="nucleotide sequence ID" value="NZ_FPAG01000001.1"/>
</dbReference>
<feature type="domain" description="NAD(P)-binding" evidence="1">
    <location>
        <begin position="11"/>
        <end position="180"/>
    </location>
</feature>
<dbReference type="Gene3D" id="3.40.50.720">
    <property type="entry name" value="NAD(P)-binding Rossmann-like Domain"/>
    <property type="match status" value="1"/>
</dbReference>
<sequence length="267" mass="29908">MNNKIAILGCGWLGLPLAKQFVKSGYLVHGSTTSEDKINLLKDSGITPFKIALHEDHIEGDMDSFLEGVGTIIINVPPKLRRASAENYVLKIETLIKAIEKTAVKKVLFVSSTSVYGNSKEVITEESRREPTTESGRQLVEVEDFLNEQSNFKTTIVRFSGLIGDERNPANFLSGKENLPNPEAPVNLVHQNDCIGILIKIVEGEHWNTNFNVAYPRHPSKETYYHQKAVEKNLEPPQFNHSRESSGKTIASDRVIEVLNYQFTTDI</sequence>
<name>A0A1I6P938_9FLAO</name>
<proteinExistence type="predicted"/>
<reference evidence="2 3" key="1">
    <citation type="submission" date="2016-10" db="EMBL/GenBank/DDBJ databases">
        <authorList>
            <person name="de Groot N.N."/>
        </authorList>
    </citation>
    <scope>NUCLEOTIDE SEQUENCE [LARGE SCALE GENOMIC DNA]</scope>
    <source>
        <strain evidence="2 3">CGMCC 1.6114</strain>
    </source>
</reference>
<dbReference type="InterPro" id="IPR051783">
    <property type="entry name" value="NAD(P)-dependent_oxidoreduct"/>
</dbReference>
<dbReference type="AlphaFoldDB" id="A0A1I6P938"/>
<organism evidence="2 3">
    <name type="scientific">Zhouia amylolytica</name>
    <dbReference type="NCBI Taxonomy" id="376730"/>
    <lineage>
        <taxon>Bacteria</taxon>
        <taxon>Pseudomonadati</taxon>
        <taxon>Bacteroidota</taxon>
        <taxon>Flavobacteriia</taxon>
        <taxon>Flavobacteriales</taxon>
        <taxon>Flavobacteriaceae</taxon>
        <taxon>Zhouia</taxon>
    </lineage>
</organism>
<dbReference type="OrthoDB" id="751203at2"/>
<gene>
    <name evidence="2" type="ORF">SAMN04487906_0173</name>
</gene>
<dbReference type="Proteomes" id="UP000183209">
    <property type="component" value="Unassembled WGS sequence"/>
</dbReference>
<dbReference type="PANTHER" id="PTHR48079">
    <property type="entry name" value="PROTEIN YEEZ"/>
    <property type="match status" value="1"/>
</dbReference>
<evidence type="ECO:0000313" key="3">
    <source>
        <dbReference type="Proteomes" id="UP000183209"/>
    </source>
</evidence>
<dbReference type="GO" id="GO:0005737">
    <property type="term" value="C:cytoplasm"/>
    <property type="evidence" value="ECO:0007669"/>
    <property type="project" value="TreeGrafter"/>
</dbReference>
<dbReference type="EMBL" id="FPAG01000001">
    <property type="protein sequence ID" value="SFS36608.1"/>
    <property type="molecule type" value="Genomic_DNA"/>
</dbReference>
<accession>A0A1I6P938</accession>
<protein>
    <submittedName>
        <fullName evidence="2">Nucleoside-diphosphate-sugar epimerase</fullName>
    </submittedName>
</protein>
<evidence type="ECO:0000313" key="2">
    <source>
        <dbReference type="EMBL" id="SFS36608.1"/>
    </source>
</evidence>
<dbReference type="InterPro" id="IPR036291">
    <property type="entry name" value="NAD(P)-bd_dom_sf"/>
</dbReference>